<dbReference type="GO" id="GO:0004803">
    <property type="term" value="F:transposase activity"/>
    <property type="evidence" value="ECO:0007669"/>
    <property type="project" value="TreeGrafter"/>
</dbReference>
<dbReference type="InterPro" id="IPR051917">
    <property type="entry name" value="Transposase-Integrase"/>
</dbReference>
<dbReference type="GO" id="GO:0032196">
    <property type="term" value="P:transposition"/>
    <property type="evidence" value="ECO:0007669"/>
    <property type="project" value="TreeGrafter"/>
</dbReference>
<dbReference type="GO" id="GO:0015074">
    <property type="term" value="P:DNA integration"/>
    <property type="evidence" value="ECO:0007669"/>
    <property type="project" value="InterPro"/>
</dbReference>
<dbReference type="EMBL" id="CP127247">
    <property type="protein sequence ID" value="WIY24232.1"/>
    <property type="molecule type" value="Genomic_DNA"/>
</dbReference>
<name>A0A9Y2KYS3_9RHOB</name>
<protein>
    <submittedName>
        <fullName evidence="2">IS30 family transposase</fullName>
    </submittedName>
</protein>
<evidence type="ECO:0000313" key="3">
    <source>
        <dbReference type="Proteomes" id="UP001238334"/>
    </source>
</evidence>
<dbReference type="KEGG" id="ppso:QPJ95_16740"/>
<reference evidence="2 3" key="1">
    <citation type="submission" date="2023-06" db="EMBL/GenBank/DDBJ databases">
        <title>Parasedimentitalea psychrophila sp. nov., a psychrophilic bacterium isolated from deep-sea sediment.</title>
        <authorList>
            <person name="Li A."/>
        </authorList>
    </citation>
    <scope>NUCLEOTIDE SEQUENCE [LARGE SCALE GENOMIC DNA]</scope>
    <source>
        <strain evidence="2 3">QS115</strain>
    </source>
</reference>
<dbReference type="SUPFAM" id="SSF53098">
    <property type="entry name" value="Ribonuclease H-like"/>
    <property type="match status" value="1"/>
</dbReference>
<dbReference type="NCBIfam" id="NF033563">
    <property type="entry name" value="transpos_IS30"/>
    <property type="match status" value="1"/>
</dbReference>
<dbReference type="PANTHER" id="PTHR10948:SF23">
    <property type="entry name" value="TRANSPOSASE INSI FOR INSERTION SEQUENCE ELEMENT IS30A-RELATED"/>
    <property type="match status" value="1"/>
</dbReference>
<dbReference type="InterPro" id="IPR001584">
    <property type="entry name" value="Integrase_cat-core"/>
</dbReference>
<gene>
    <name evidence="2" type="ORF">QPJ95_16740</name>
</gene>
<sequence>MRPRWPIHERPDYVKTGEVFGEWEGDITIFEPAQGNMNVASLVKRKTRFAVLLRDNDRGSTHLMNKLMMVLEILSQPARKSITFDRGIEFRDWRKRKPGIGTKPWFCDPQAPLSGHCCAMPGRAMHGNRVPSKI</sequence>
<dbReference type="PANTHER" id="PTHR10948">
    <property type="entry name" value="TRANSPOSASE"/>
    <property type="match status" value="1"/>
</dbReference>
<dbReference type="Proteomes" id="UP001238334">
    <property type="component" value="Chromosome"/>
</dbReference>
<dbReference type="PROSITE" id="PS50994">
    <property type="entry name" value="INTEGRASE"/>
    <property type="match status" value="1"/>
</dbReference>
<dbReference type="RefSeq" id="WP_270920954.1">
    <property type="nucleotide sequence ID" value="NZ_CP127247.1"/>
</dbReference>
<accession>A0A9Y2KYS3</accession>
<dbReference type="InterPro" id="IPR012337">
    <property type="entry name" value="RNaseH-like_sf"/>
</dbReference>
<feature type="domain" description="Integrase catalytic" evidence="1">
    <location>
        <begin position="7"/>
        <end position="114"/>
    </location>
</feature>
<proteinExistence type="predicted"/>
<dbReference type="GO" id="GO:0005829">
    <property type="term" value="C:cytosol"/>
    <property type="evidence" value="ECO:0007669"/>
    <property type="project" value="TreeGrafter"/>
</dbReference>
<organism evidence="2 3">
    <name type="scientific">Parasedimentitalea psychrophila</name>
    <dbReference type="NCBI Taxonomy" id="2997337"/>
    <lineage>
        <taxon>Bacteria</taxon>
        <taxon>Pseudomonadati</taxon>
        <taxon>Pseudomonadota</taxon>
        <taxon>Alphaproteobacteria</taxon>
        <taxon>Rhodobacterales</taxon>
        <taxon>Paracoccaceae</taxon>
        <taxon>Parasedimentitalea</taxon>
    </lineage>
</organism>
<evidence type="ECO:0000259" key="1">
    <source>
        <dbReference type="PROSITE" id="PS50994"/>
    </source>
</evidence>
<evidence type="ECO:0000313" key="2">
    <source>
        <dbReference type="EMBL" id="WIY24232.1"/>
    </source>
</evidence>
<keyword evidence="3" id="KW-1185">Reference proteome</keyword>
<dbReference type="InterPro" id="IPR053392">
    <property type="entry name" value="Transposase_IS30-like"/>
</dbReference>
<dbReference type="AlphaFoldDB" id="A0A9Y2KYS3"/>